<dbReference type="AlphaFoldDB" id="A0A494X6P2"/>
<dbReference type="GO" id="GO:0004553">
    <property type="term" value="F:hydrolase activity, hydrolyzing O-glycosyl compounds"/>
    <property type="evidence" value="ECO:0007669"/>
    <property type="project" value="TreeGrafter"/>
</dbReference>
<dbReference type="SUPFAM" id="SSF51445">
    <property type="entry name" value="(Trans)glycosidases"/>
    <property type="match status" value="1"/>
</dbReference>
<protein>
    <submittedName>
        <fullName evidence="1">Uncharacterized protein</fullName>
    </submittedName>
</protein>
<dbReference type="Proteomes" id="UP000280434">
    <property type="component" value="Unassembled WGS sequence"/>
</dbReference>
<keyword evidence="2" id="KW-1185">Reference proteome</keyword>
<dbReference type="OrthoDB" id="8905641at2"/>
<gene>
    <name evidence="1" type="ORF">D7S89_20680</name>
</gene>
<evidence type="ECO:0000313" key="1">
    <source>
        <dbReference type="EMBL" id="RKP45301.1"/>
    </source>
</evidence>
<dbReference type="Gene3D" id="3.20.20.80">
    <property type="entry name" value="Glycosidases"/>
    <property type="match status" value="1"/>
</dbReference>
<evidence type="ECO:0000313" key="2">
    <source>
        <dbReference type="Proteomes" id="UP000280434"/>
    </source>
</evidence>
<accession>A0A494X6P2</accession>
<sequence>MFAAGSTFKLSLVTNAPASDSVVWSIQDHVGNIKGSGTFPVAAGAQTNTLSCQSSLGGYFAVTATLTHAGGTLPQAGTRPTGIATFGILPNVSGIVPAVTFAHQDQHRFGMQGFNSNAAALSDLGVSQTIDDRELSAMEPNGPNTWTPSLSGLNPSYTSGKTMRLVRLDGIPAWASPTGAFQDDTNAPTNLTYYRSYMSRVGTDTEAIRKTYFPSQLNNYYQVTWEPQWVDSPSNFVSMYAAVYAGLHSTDPNAVVMGTTNPFPANCQTQCTSGYLQTYAALGLGQYIDGITTHGYYNAGTYPAHPPELYDTDPNPANVANALDKQMQALRAEMQSVKPNMKLWSTELGISYDAGAAYGPNYPSANQLYAQAAVAARAHLIILGEGAQVTYFFYGPDYPGEVGYGSFFDIVDPQGQYGATNLSPKPEAMAFAAMTRIIDGTQTLGRLKGLPSMVYGYAFQQLGGSTVITALWTHNNAQWPTSAGSYSPTYSTNYALTVDASGTSGNVTVLDIMGNASTVPYTNGVVNLKLTESPIYVVSSNASVMKANATVPVGYTGQ</sequence>
<organism evidence="1 2">
    <name type="scientific">Trinickia fusca</name>
    <dbReference type="NCBI Taxonomy" id="2419777"/>
    <lineage>
        <taxon>Bacteria</taxon>
        <taxon>Pseudomonadati</taxon>
        <taxon>Pseudomonadota</taxon>
        <taxon>Betaproteobacteria</taxon>
        <taxon>Burkholderiales</taxon>
        <taxon>Burkholderiaceae</taxon>
        <taxon>Trinickia</taxon>
    </lineage>
</organism>
<dbReference type="PANTHER" id="PTHR12631:SF10">
    <property type="entry name" value="BETA-XYLOSIDASE-LIKE PROTEIN-RELATED"/>
    <property type="match status" value="1"/>
</dbReference>
<comment type="caution">
    <text evidence="1">The sequence shown here is derived from an EMBL/GenBank/DDBJ whole genome shotgun (WGS) entry which is preliminary data.</text>
</comment>
<dbReference type="InterPro" id="IPR051923">
    <property type="entry name" value="Glycosyl_Hydrolase_39"/>
</dbReference>
<dbReference type="PANTHER" id="PTHR12631">
    <property type="entry name" value="ALPHA-L-IDURONIDASE"/>
    <property type="match status" value="1"/>
</dbReference>
<dbReference type="InterPro" id="IPR017853">
    <property type="entry name" value="GH"/>
</dbReference>
<dbReference type="EMBL" id="RBZV01000010">
    <property type="protein sequence ID" value="RKP45301.1"/>
    <property type="molecule type" value="Genomic_DNA"/>
</dbReference>
<name>A0A494X6P2_9BURK</name>
<reference evidence="1 2" key="1">
    <citation type="submission" date="2018-10" db="EMBL/GenBank/DDBJ databases">
        <title>Paraburkholderia sp. 7MK8-2, isolated from soil.</title>
        <authorList>
            <person name="Gao Z.-H."/>
            <person name="Qiu L.-H."/>
        </authorList>
    </citation>
    <scope>NUCLEOTIDE SEQUENCE [LARGE SCALE GENOMIC DNA]</scope>
    <source>
        <strain evidence="1 2">7MK8-2</strain>
    </source>
</reference>
<proteinExistence type="predicted"/>